<gene>
    <name evidence="1" type="ORF">AVEN_230061_1</name>
</gene>
<sequence length="171" mass="19105">MECHVDENDHLGHHLLFALNRGVRIAAATREIGAVFGEGAMNASKYRHNGSECKPIDIRLEIEFGLRESRDTKGCHNFSTEGNECADRLGKEAITKGDPFLLPKPLSYLKYEIKSAALNIWQDNWDKGETGRSTHDIVPRVSNKPIGWKREEIMFATGHGPFPSSLQSSNT</sequence>
<organism evidence="1 2">
    <name type="scientific">Araneus ventricosus</name>
    <name type="common">Orbweaver spider</name>
    <name type="synonym">Epeira ventricosa</name>
    <dbReference type="NCBI Taxonomy" id="182803"/>
    <lineage>
        <taxon>Eukaryota</taxon>
        <taxon>Metazoa</taxon>
        <taxon>Ecdysozoa</taxon>
        <taxon>Arthropoda</taxon>
        <taxon>Chelicerata</taxon>
        <taxon>Arachnida</taxon>
        <taxon>Araneae</taxon>
        <taxon>Araneomorphae</taxon>
        <taxon>Entelegynae</taxon>
        <taxon>Araneoidea</taxon>
        <taxon>Araneidae</taxon>
        <taxon>Araneus</taxon>
    </lineage>
</organism>
<keyword evidence="2" id="KW-1185">Reference proteome</keyword>
<evidence type="ECO:0000313" key="1">
    <source>
        <dbReference type="EMBL" id="GBO16283.1"/>
    </source>
</evidence>
<dbReference type="OrthoDB" id="6437556at2759"/>
<evidence type="ECO:0008006" key="3">
    <source>
        <dbReference type="Google" id="ProtNLM"/>
    </source>
</evidence>
<name>A0A4Y2UU08_ARAVE</name>
<dbReference type="Proteomes" id="UP000499080">
    <property type="component" value="Unassembled WGS sequence"/>
</dbReference>
<comment type="caution">
    <text evidence="1">The sequence shown here is derived from an EMBL/GenBank/DDBJ whole genome shotgun (WGS) entry which is preliminary data.</text>
</comment>
<accession>A0A4Y2UU08</accession>
<evidence type="ECO:0000313" key="2">
    <source>
        <dbReference type="Proteomes" id="UP000499080"/>
    </source>
</evidence>
<proteinExistence type="predicted"/>
<dbReference type="AlphaFoldDB" id="A0A4Y2UU08"/>
<protein>
    <recommendedName>
        <fullName evidence="3">RNase H type-1 domain-containing protein</fullName>
    </recommendedName>
</protein>
<dbReference type="EMBL" id="BGPR01040189">
    <property type="protein sequence ID" value="GBO16283.1"/>
    <property type="molecule type" value="Genomic_DNA"/>
</dbReference>
<reference evidence="1 2" key="1">
    <citation type="journal article" date="2019" name="Sci. Rep.">
        <title>Orb-weaving spider Araneus ventricosus genome elucidates the spidroin gene catalogue.</title>
        <authorList>
            <person name="Kono N."/>
            <person name="Nakamura H."/>
            <person name="Ohtoshi R."/>
            <person name="Moran D.A.P."/>
            <person name="Shinohara A."/>
            <person name="Yoshida Y."/>
            <person name="Fujiwara M."/>
            <person name="Mori M."/>
            <person name="Tomita M."/>
            <person name="Arakawa K."/>
        </authorList>
    </citation>
    <scope>NUCLEOTIDE SEQUENCE [LARGE SCALE GENOMIC DNA]</scope>
</reference>